<evidence type="ECO:0000313" key="10">
    <source>
        <dbReference type="Proteomes" id="UP000281553"/>
    </source>
</evidence>
<keyword evidence="3 5" id="KW-0378">Hydrolase</keyword>
<dbReference type="HAMAP" id="MF_00148">
    <property type="entry name" value="UDG"/>
    <property type="match status" value="1"/>
</dbReference>
<dbReference type="PANTHER" id="PTHR11264">
    <property type="entry name" value="URACIL-DNA GLYCOSYLASE"/>
    <property type="match status" value="1"/>
</dbReference>
<feature type="domain" description="Uracil-DNA glycosylase-like" evidence="8">
    <location>
        <begin position="61"/>
        <end position="219"/>
    </location>
</feature>
<dbReference type="SMART" id="SM00987">
    <property type="entry name" value="UreE_C"/>
    <property type="match status" value="1"/>
</dbReference>
<dbReference type="GO" id="GO:0004844">
    <property type="term" value="F:uracil DNA N-glycosylase activity"/>
    <property type="evidence" value="ECO:0007669"/>
    <property type="project" value="UniProtKB-UniRule"/>
</dbReference>
<evidence type="ECO:0000256" key="2">
    <source>
        <dbReference type="ARBA" id="ARBA00022763"/>
    </source>
</evidence>
<dbReference type="PANTHER" id="PTHR11264:SF0">
    <property type="entry name" value="URACIL-DNA GLYCOSYLASE"/>
    <property type="match status" value="1"/>
</dbReference>
<dbReference type="NCBIfam" id="TIGR00628">
    <property type="entry name" value="ung"/>
    <property type="match status" value="1"/>
</dbReference>
<dbReference type="CDD" id="cd10027">
    <property type="entry name" value="UDG-F1-like"/>
    <property type="match status" value="1"/>
</dbReference>
<comment type="similarity">
    <text evidence="1 5 7">Belongs to the uracil-DNA glycosylase (UDG) superfamily. UNG family.</text>
</comment>
<keyword evidence="5" id="KW-0539">Nucleus</keyword>
<comment type="subcellular location">
    <subcellularLocation>
        <location evidence="5">Mitochondrion</location>
    </subcellularLocation>
    <subcellularLocation>
        <location evidence="5">Nucleus</location>
    </subcellularLocation>
</comment>
<keyword evidence="5" id="KW-0496">Mitochondrion</keyword>
<dbReference type="SMART" id="SM00986">
    <property type="entry name" value="UDG"/>
    <property type="match status" value="1"/>
</dbReference>
<keyword evidence="2 5" id="KW-0227">DNA damage</keyword>
<dbReference type="NCBIfam" id="NF003588">
    <property type="entry name" value="PRK05254.1-1"/>
    <property type="match status" value="1"/>
</dbReference>
<name>A0A3P7NLL2_DIBLA</name>
<dbReference type="GO" id="GO:0005634">
    <property type="term" value="C:nucleus"/>
    <property type="evidence" value="ECO:0007669"/>
    <property type="project" value="UniProtKB-SubCell"/>
</dbReference>
<evidence type="ECO:0000256" key="3">
    <source>
        <dbReference type="ARBA" id="ARBA00022801"/>
    </source>
</evidence>
<evidence type="ECO:0000259" key="8">
    <source>
        <dbReference type="SMART" id="SM00986"/>
    </source>
</evidence>
<evidence type="ECO:0000256" key="7">
    <source>
        <dbReference type="RuleBase" id="RU003780"/>
    </source>
</evidence>
<dbReference type="InterPro" id="IPR002043">
    <property type="entry name" value="UDG_fam1"/>
</dbReference>
<dbReference type="Proteomes" id="UP000281553">
    <property type="component" value="Unassembled WGS sequence"/>
</dbReference>
<evidence type="ECO:0000256" key="1">
    <source>
        <dbReference type="ARBA" id="ARBA00008184"/>
    </source>
</evidence>
<dbReference type="NCBIfam" id="NF003589">
    <property type="entry name" value="PRK05254.1-2"/>
    <property type="match status" value="1"/>
</dbReference>
<dbReference type="Gene3D" id="3.40.470.10">
    <property type="entry name" value="Uracil-DNA glycosylase-like domain"/>
    <property type="match status" value="1"/>
</dbReference>
<dbReference type="OrthoDB" id="10031947at2759"/>
<organism evidence="9 10">
    <name type="scientific">Dibothriocephalus latus</name>
    <name type="common">Fish tapeworm</name>
    <name type="synonym">Diphyllobothrium latum</name>
    <dbReference type="NCBI Taxonomy" id="60516"/>
    <lineage>
        <taxon>Eukaryota</taxon>
        <taxon>Metazoa</taxon>
        <taxon>Spiralia</taxon>
        <taxon>Lophotrochozoa</taxon>
        <taxon>Platyhelminthes</taxon>
        <taxon>Cestoda</taxon>
        <taxon>Eucestoda</taxon>
        <taxon>Diphyllobothriidea</taxon>
        <taxon>Diphyllobothriidae</taxon>
        <taxon>Dibothriocephalus</taxon>
    </lineage>
</organism>
<keyword evidence="4 5" id="KW-0234">DNA repair</keyword>
<reference evidence="9 10" key="1">
    <citation type="submission" date="2018-11" db="EMBL/GenBank/DDBJ databases">
        <authorList>
            <consortium name="Pathogen Informatics"/>
        </authorList>
    </citation>
    <scope>NUCLEOTIDE SEQUENCE [LARGE SCALE GENOMIC DNA]</scope>
</reference>
<dbReference type="NCBIfam" id="NF003592">
    <property type="entry name" value="PRK05254.1-5"/>
    <property type="match status" value="1"/>
</dbReference>
<proteinExistence type="inferred from homology"/>
<feature type="active site" description="Proton acceptor" evidence="5 6">
    <location>
        <position position="76"/>
    </location>
</feature>
<gene>
    <name evidence="9" type="ORF">DILT_LOCUS6020</name>
</gene>
<evidence type="ECO:0000256" key="5">
    <source>
        <dbReference type="HAMAP-Rule" id="MF_03166"/>
    </source>
</evidence>
<dbReference type="AlphaFoldDB" id="A0A3P7NLL2"/>
<evidence type="ECO:0000256" key="6">
    <source>
        <dbReference type="PROSITE-ProRule" id="PRU10072"/>
    </source>
</evidence>
<sequence length="232" mass="26182">MLLKLPPTCKALIRGLDVDWLFHLTKVVQDSKFSLLAEFIEKERKAGTVYPPPDQVFSWSKLTKPKNVRVVILGQDPYHGPNQAHGLAFSVQRPTRPPPSLVNMFKEISSDCADQLASAQPPRQWPPKHGDLTNWAKQGVLLLNAVLTVRQGQPNSHKDRGWEKLTNTVVKSLNEEGSAHASYIDAKRHLILRAPHPSPLSASRGFFGCKHFSQTNEYLRQNKRTPIDWTDL</sequence>
<comment type="catalytic activity">
    <reaction evidence="5 7">
        <text>Hydrolyzes single-stranded DNA or mismatched double-stranded DNA and polynucleotides, releasing free uracil.</text>
        <dbReference type="EC" id="3.2.2.27"/>
    </reaction>
</comment>
<keyword evidence="10" id="KW-1185">Reference proteome</keyword>
<evidence type="ECO:0000256" key="4">
    <source>
        <dbReference type="ARBA" id="ARBA00023204"/>
    </source>
</evidence>
<dbReference type="InterPro" id="IPR018085">
    <property type="entry name" value="Ura-DNA_Glyclase_AS"/>
</dbReference>
<dbReference type="EMBL" id="UYRU01048632">
    <property type="protein sequence ID" value="VDN10189.1"/>
    <property type="molecule type" value="Genomic_DNA"/>
</dbReference>
<comment type="function">
    <text evidence="5 7">Excises uracil residues from the DNA which can arise as a result of misincorporation of dUMP residues by DNA polymerase or due to deamination of cytosine.</text>
</comment>
<evidence type="ECO:0000313" key="9">
    <source>
        <dbReference type="EMBL" id="VDN10189.1"/>
    </source>
</evidence>
<protein>
    <recommendedName>
        <fullName evidence="5 7">Uracil-DNA glycosylase</fullName>
        <shortName evidence="5">UDG</shortName>
        <ecNumber evidence="5 7">3.2.2.27</ecNumber>
    </recommendedName>
</protein>
<dbReference type="EC" id="3.2.2.27" evidence="5 7"/>
<dbReference type="GO" id="GO:0097510">
    <property type="term" value="P:base-excision repair, AP site formation via deaminated base removal"/>
    <property type="evidence" value="ECO:0007669"/>
    <property type="project" value="TreeGrafter"/>
</dbReference>
<dbReference type="InterPro" id="IPR005122">
    <property type="entry name" value="Uracil-DNA_glycosylase-like"/>
</dbReference>
<accession>A0A3P7NLL2</accession>
<dbReference type="Pfam" id="PF03167">
    <property type="entry name" value="UDG"/>
    <property type="match status" value="1"/>
</dbReference>
<dbReference type="SUPFAM" id="SSF52141">
    <property type="entry name" value="Uracil-DNA glycosylase-like"/>
    <property type="match status" value="1"/>
</dbReference>
<dbReference type="PROSITE" id="PS00130">
    <property type="entry name" value="U_DNA_GLYCOSYLASE"/>
    <property type="match status" value="1"/>
</dbReference>
<dbReference type="GO" id="GO:0005739">
    <property type="term" value="C:mitochondrion"/>
    <property type="evidence" value="ECO:0007669"/>
    <property type="project" value="UniProtKB-SubCell"/>
</dbReference>
<dbReference type="InterPro" id="IPR036895">
    <property type="entry name" value="Uracil-DNA_glycosylase-like_sf"/>
</dbReference>